<evidence type="ECO:0000256" key="3">
    <source>
        <dbReference type="ARBA" id="ARBA00022448"/>
    </source>
</evidence>
<evidence type="ECO:0000256" key="5">
    <source>
        <dbReference type="ARBA" id="ARBA00022989"/>
    </source>
</evidence>
<evidence type="ECO:0000256" key="10">
    <source>
        <dbReference type="ARBA" id="ARBA00044881"/>
    </source>
</evidence>
<evidence type="ECO:0000256" key="11">
    <source>
        <dbReference type="ARBA" id="ARBA00044884"/>
    </source>
</evidence>
<comment type="catalytic activity">
    <reaction evidence="18">
        <text>L-histidyl-L-alpha-amino acid(out) = L-histidyl-L-alpha-amino acid(in)</text>
        <dbReference type="Rhea" id="RHEA:79379"/>
        <dbReference type="ChEBI" id="CHEBI:229964"/>
    </reaction>
</comment>
<evidence type="ECO:0000259" key="26">
    <source>
        <dbReference type="PROSITE" id="PS50850"/>
    </source>
</evidence>
<evidence type="ECO:0000256" key="1">
    <source>
        <dbReference type="ARBA" id="ARBA00004155"/>
    </source>
</evidence>
<dbReference type="InterPro" id="IPR036259">
    <property type="entry name" value="MFS_trans_sf"/>
</dbReference>
<dbReference type="Pfam" id="PF12832">
    <property type="entry name" value="MFS_1_like"/>
    <property type="match status" value="1"/>
</dbReference>
<feature type="transmembrane region" description="Helical" evidence="25">
    <location>
        <begin position="178"/>
        <end position="197"/>
    </location>
</feature>
<dbReference type="PANTHER" id="PTHR23512:SF3">
    <property type="entry name" value="MAJOR FACILITATOR SUPERFAMILY DOMAIN-CONTAINING PROTEIN 1"/>
    <property type="match status" value="1"/>
</dbReference>
<dbReference type="InterPro" id="IPR052187">
    <property type="entry name" value="MFSD1"/>
</dbReference>
<evidence type="ECO:0000256" key="17">
    <source>
        <dbReference type="ARBA" id="ARBA00044903"/>
    </source>
</evidence>
<comment type="catalytic activity">
    <reaction evidence="16">
        <text>L-lysyl-L-lysine(out) = L-lysyl-L-lysine(in)</text>
        <dbReference type="Rhea" id="RHEA:79403"/>
        <dbReference type="ChEBI" id="CHEBI:229956"/>
    </reaction>
</comment>
<feature type="transmembrane region" description="Helical" evidence="25">
    <location>
        <begin position="88"/>
        <end position="106"/>
    </location>
</feature>
<evidence type="ECO:0000256" key="25">
    <source>
        <dbReference type="SAM" id="Phobius"/>
    </source>
</evidence>
<feature type="transmembrane region" description="Helical" evidence="25">
    <location>
        <begin position="348"/>
        <end position="368"/>
    </location>
</feature>
<comment type="catalytic activity">
    <reaction evidence="17">
        <text>L-arginyl-glycine(out) = L-arginyl-glycine(in)</text>
        <dbReference type="Rhea" id="RHEA:79391"/>
        <dbReference type="ChEBI" id="CHEBI:229955"/>
    </reaction>
</comment>
<comment type="catalytic activity">
    <reaction evidence="15">
        <text>L-arginyl-L-alpha-amino acid(out) = L-arginyl-L-alpha-amino acid(in)</text>
        <dbReference type="Rhea" id="RHEA:79371"/>
        <dbReference type="ChEBI" id="CHEBI:84315"/>
    </reaction>
</comment>
<dbReference type="EMBL" id="LN614827">
    <property type="protein sequence ID" value="CEG58498.1"/>
    <property type="molecule type" value="Genomic_DNA"/>
</dbReference>
<dbReference type="SUPFAM" id="SSF103473">
    <property type="entry name" value="MFS general substrate transporter"/>
    <property type="match status" value="1"/>
</dbReference>
<evidence type="ECO:0000256" key="16">
    <source>
        <dbReference type="ARBA" id="ARBA00044900"/>
    </source>
</evidence>
<evidence type="ECO:0000256" key="8">
    <source>
        <dbReference type="ARBA" id="ARBA00044876"/>
    </source>
</evidence>
<feature type="transmembrane region" description="Helical" evidence="25">
    <location>
        <begin position="395"/>
        <end position="417"/>
    </location>
</feature>
<feature type="domain" description="Major facilitator superfamily (MFS) profile" evidence="26">
    <location>
        <begin position="23"/>
        <end position="418"/>
    </location>
</feature>
<comment type="catalytic activity">
    <reaction evidence="9">
        <text>L-histidyl-glycine(out) = L-histidyl-glycine(in)</text>
        <dbReference type="Rhea" id="RHEA:79395"/>
        <dbReference type="ChEBI" id="CHEBI:229957"/>
    </reaction>
</comment>
<dbReference type="InterPro" id="IPR011701">
    <property type="entry name" value="MFS"/>
</dbReference>
<comment type="catalytic activity">
    <reaction evidence="13">
        <text>L-alpha-aminoacyl-L-lysine(out) = L-alpha-aminoacyl-L-lysine(in)</text>
        <dbReference type="Rhea" id="RHEA:79383"/>
        <dbReference type="ChEBI" id="CHEBI:229966"/>
    </reaction>
</comment>
<sequence length="427" mass="47453">MQHMVDEYRGADDMKSFLLPWLVCFAATMFFFYEFIQGNMFASIAASIMQDFQIQADKMAYLSSIYYLSNVIFLFVAGMVLDRYSIKNTILIAMFFCVISTFILAYSHSFYMALFCRFITGIGSAFCFLGPVRLASHWFPPKRMALVTGAIVTVAMTGGMVAQYPLTKLVAYVGWRQAVLDIGVLGFAMLVLMFFWIKERPQVAVKKEGKPIDILTAAKKAYLNTQYLRAALYTSLMNMAIAVFGAMMGTLYLEQRLSVSSEQASVINGMIFFGAIIGSPLIGWISDKVGLRVLPMKAGIIASMLTLLAVLYLPVSYNTMAVLFFLLGFFTSAQVISYALVAESSSPVMTATAVSVISILTQGGFLVYQNLFSSLLTNYGGMHLINGVPVYQLEAYQYAATILPIGLLIAFLMLWGLRETRCRQVEF</sequence>
<feature type="transmembrane region" description="Helical" evidence="25">
    <location>
        <begin position="298"/>
        <end position="315"/>
    </location>
</feature>
<dbReference type="KEGG" id="lfa:LFA_3158"/>
<dbReference type="InterPro" id="IPR024989">
    <property type="entry name" value="MFS_assoc_dom"/>
</dbReference>
<name>A0A098G7R9_9GAMM</name>
<comment type="catalytic activity">
    <reaction evidence="14">
        <text>L-aspartyl-L-lysine(out) = L-aspartyl-L-lysine(in)</text>
        <dbReference type="Rhea" id="RHEA:79411"/>
        <dbReference type="ChEBI" id="CHEBI:229953"/>
    </reaction>
</comment>
<keyword evidence="6 25" id="KW-0472">Membrane</keyword>
<comment type="catalytic activity">
    <reaction evidence="8">
        <text>L-lysyl-L-alanine(out) = L-lysyl-L-alanine(in)</text>
        <dbReference type="Rhea" id="RHEA:79399"/>
        <dbReference type="ChEBI" id="CHEBI:229954"/>
    </reaction>
</comment>
<reference evidence="28" key="1">
    <citation type="submission" date="2014-09" db="EMBL/GenBank/DDBJ databases">
        <authorList>
            <person name="Gomez-Valero L."/>
        </authorList>
    </citation>
    <scope>NUCLEOTIDE SEQUENCE [LARGE SCALE GENOMIC DNA]</scope>
    <source>
        <strain evidence="28">ATCC700992</strain>
    </source>
</reference>
<organism evidence="27 28">
    <name type="scientific">Legionella fallonii LLAP-10</name>
    <dbReference type="NCBI Taxonomy" id="1212491"/>
    <lineage>
        <taxon>Bacteria</taxon>
        <taxon>Pseudomonadati</taxon>
        <taxon>Pseudomonadota</taxon>
        <taxon>Gammaproteobacteria</taxon>
        <taxon>Legionellales</taxon>
        <taxon>Legionellaceae</taxon>
        <taxon>Legionella</taxon>
    </lineage>
</organism>
<comment type="catalytic activity">
    <reaction evidence="19">
        <text>L-alanyl-L-lysine(out) = L-alanyl-L-lysine(in)</text>
        <dbReference type="Rhea" id="RHEA:79415"/>
        <dbReference type="ChEBI" id="CHEBI:192470"/>
    </reaction>
</comment>
<comment type="subcellular location">
    <subcellularLocation>
        <location evidence="1">Lysosome membrane</location>
        <topology evidence="1">Multi-pass membrane protein</topology>
    </subcellularLocation>
</comment>
<comment type="subunit">
    <text evidence="24">Homodimer. Interacts with lysosomal protein GLMP (via lumenal domain); the interaction starts while both proteins are still in the endoplasmic reticulum and is required for stabilization of MFSD1 in lysosomes but has no direct effect on its targeting to lysosomes or transporter activity.</text>
</comment>
<dbReference type="Proteomes" id="UP000032430">
    <property type="component" value="Chromosome I"/>
</dbReference>
<evidence type="ECO:0000256" key="7">
    <source>
        <dbReference type="ARBA" id="ARBA00023228"/>
    </source>
</evidence>
<evidence type="ECO:0000256" key="20">
    <source>
        <dbReference type="ARBA" id="ARBA00044924"/>
    </source>
</evidence>
<evidence type="ECO:0000256" key="2">
    <source>
        <dbReference type="ARBA" id="ARBA00008335"/>
    </source>
</evidence>
<accession>A0A098G7R9</accession>
<comment type="catalytic activity">
    <reaction evidence="12">
        <text>L-lysyl-L-alpha-amino acid(out) = L-lysyl-L-alpha-amino acid(in)</text>
        <dbReference type="Rhea" id="RHEA:79387"/>
        <dbReference type="ChEBI" id="CHEBI:229965"/>
    </reaction>
</comment>
<evidence type="ECO:0000256" key="12">
    <source>
        <dbReference type="ARBA" id="ARBA00044891"/>
    </source>
</evidence>
<evidence type="ECO:0000256" key="9">
    <source>
        <dbReference type="ARBA" id="ARBA00044878"/>
    </source>
</evidence>
<keyword evidence="3" id="KW-0813">Transport</keyword>
<keyword evidence="28" id="KW-1185">Reference proteome</keyword>
<dbReference type="HOGENOM" id="CLU_001265_62_2_6"/>
<comment type="catalytic activity">
    <reaction evidence="10">
        <text>L-alpha-aminoacyl-L-arginine(out) = L-alpha-aminoacyl-L-arginine(in)</text>
        <dbReference type="Rhea" id="RHEA:79367"/>
        <dbReference type="ChEBI" id="CHEBI:229968"/>
    </reaction>
</comment>
<feature type="transmembrane region" description="Helical" evidence="25">
    <location>
        <begin position="21"/>
        <end position="48"/>
    </location>
</feature>
<evidence type="ECO:0000256" key="15">
    <source>
        <dbReference type="ARBA" id="ARBA00044899"/>
    </source>
</evidence>
<evidence type="ECO:0000256" key="21">
    <source>
        <dbReference type="ARBA" id="ARBA00044985"/>
    </source>
</evidence>
<dbReference type="RefSeq" id="WP_084602199.1">
    <property type="nucleotide sequence ID" value="NZ_LN614827.1"/>
</dbReference>
<dbReference type="Gene3D" id="1.20.1250.20">
    <property type="entry name" value="MFS general substrate transporter like domains"/>
    <property type="match status" value="2"/>
</dbReference>
<proteinExistence type="inferred from homology"/>
<dbReference type="GO" id="GO:0005765">
    <property type="term" value="C:lysosomal membrane"/>
    <property type="evidence" value="ECO:0007669"/>
    <property type="project" value="UniProtKB-SubCell"/>
</dbReference>
<feature type="transmembrane region" description="Helical" evidence="25">
    <location>
        <begin position="144"/>
        <end position="166"/>
    </location>
</feature>
<dbReference type="AlphaFoldDB" id="A0A098G7R9"/>
<protein>
    <recommendedName>
        <fullName evidence="21">Lysosomal dipeptide transporter MFSD1</fullName>
    </recommendedName>
    <alternativeName>
        <fullName evidence="22">Major facilitator superfamily domain-containing protein 1</fullName>
    </alternativeName>
</protein>
<evidence type="ECO:0000256" key="14">
    <source>
        <dbReference type="ARBA" id="ARBA00044898"/>
    </source>
</evidence>
<evidence type="ECO:0000313" key="27">
    <source>
        <dbReference type="EMBL" id="CEG58498.1"/>
    </source>
</evidence>
<dbReference type="Pfam" id="PF07690">
    <property type="entry name" value="MFS_1"/>
    <property type="match status" value="1"/>
</dbReference>
<comment type="catalytic activity">
    <reaction evidence="20">
        <text>L-lysyl-glycine(out) = L-lysyl-glycine(in)</text>
        <dbReference type="Rhea" id="RHEA:79407"/>
        <dbReference type="ChEBI" id="CHEBI:191202"/>
    </reaction>
</comment>
<keyword evidence="4 25" id="KW-0812">Transmembrane</keyword>
<keyword evidence="7" id="KW-0458">Lysosome</keyword>
<evidence type="ECO:0000256" key="13">
    <source>
        <dbReference type="ARBA" id="ARBA00044893"/>
    </source>
</evidence>
<feature type="transmembrane region" description="Helical" evidence="25">
    <location>
        <begin position="265"/>
        <end position="286"/>
    </location>
</feature>
<keyword evidence="5 25" id="KW-1133">Transmembrane helix</keyword>
<feature type="transmembrane region" description="Helical" evidence="25">
    <location>
        <begin position="321"/>
        <end position="341"/>
    </location>
</feature>
<evidence type="ECO:0000256" key="6">
    <source>
        <dbReference type="ARBA" id="ARBA00023136"/>
    </source>
</evidence>
<evidence type="ECO:0000256" key="4">
    <source>
        <dbReference type="ARBA" id="ARBA00022692"/>
    </source>
</evidence>
<evidence type="ECO:0000256" key="23">
    <source>
        <dbReference type="ARBA" id="ARBA00045709"/>
    </source>
</evidence>
<feature type="transmembrane region" description="Helical" evidence="25">
    <location>
        <begin position="230"/>
        <end position="253"/>
    </location>
</feature>
<dbReference type="PANTHER" id="PTHR23512">
    <property type="entry name" value="MAJOR FACILITATOR SUPERFAMILY DOMAIN-CONTAINING PROTEIN 1"/>
    <property type="match status" value="1"/>
</dbReference>
<dbReference type="PROSITE" id="PS50850">
    <property type="entry name" value="MFS"/>
    <property type="match status" value="1"/>
</dbReference>
<evidence type="ECO:0000256" key="24">
    <source>
        <dbReference type="ARBA" id="ARBA00046376"/>
    </source>
</evidence>
<dbReference type="STRING" id="1212491.LFA_3158"/>
<comment type="similarity">
    <text evidence="2">Belongs to the major facilitator superfamily.</text>
</comment>
<feature type="transmembrane region" description="Helical" evidence="25">
    <location>
        <begin position="60"/>
        <end position="81"/>
    </location>
</feature>
<comment type="catalytic activity">
    <reaction evidence="11">
        <text>L-alpha-aminoacyl-L-histidine(out) = L-alpha-aminoacyl-L-histidine(in)</text>
        <dbReference type="Rhea" id="RHEA:79375"/>
        <dbReference type="ChEBI" id="CHEBI:229967"/>
    </reaction>
</comment>
<gene>
    <name evidence="27" type="primary">phtD</name>
    <name evidence="27" type="ORF">LFA_3158</name>
</gene>
<evidence type="ECO:0000256" key="22">
    <source>
        <dbReference type="ARBA" id="ARBA00045018"/>
    </source>
</evidence>
<dbReference type="InterPro" id="IPR020846">
    <property type="entry name" value="MFS_dom"/>
</dbReference>
<dbReference type="GO" id="GO:0022857">
    <property type="term" value="F:transmembrane transporter activity"/>
    <property type="evidence" value="ECO:0007669"/>
    <property type="project" value="InterPro"/>
</dbReference>
<evidence type="ECO:0000313" key="28">
    <source>
        <dbReference type="Proteomes" id="UP000032430"/>
    </source>
</evidence>
<comment type="function">
    <text evidence="23">Lysosomal dipeptide uniporter that selectively exports lysine, arginine or histidine-containing dipeptides with a net positive charge from the lysosome lumen into the cytosol. Could play a role in a specific type of protein O-glycosylation indirectly regulating macrophages migration and tissue invasion. Also essential for liver homeostasis.</text>
</comment>
<evidence type="ECO:0000256" key="18">
    <source>
        <dbReference type="ARBA" id="ARBA00044912"/>
    </source>
</evidence>
<evidence type="ECO:0000256" key="19">
    <source>
        <dbReference type="ARBA" id="ARBA00044919"/>
    </source>
</evidence>
<feature type="transmembrane region" description="Helical" evidence="25">
    <location>
        <begin position="112"/>
        <end position="132"/>
    </location>
</feature>